<organism evidence="2 3">
    <name type="scientific">Colletotrichum plurivorum</name>
    <dbReference type="NCBI Taxonomy" id="2175906"/>
    <lineage>
        <taxon>Eukaryota</taxon>
        <taxon>Fungi</taxon>
        <taxon>Dikarya</taxon>
        <taxon>Ascomycota</taxon>
        <taxon>Pezizomycotina</taxon>
        <taxon>Sordariomycetes</taxon>
        <taxon>Hypocreomycetidae</taxon>
        <taxon>Glomerellales</taxon>
        <taxon>Glomerellaceae</taxon>
        <taxon>Colletotrichum</taxon>
        <taxon>Colletotrichum orchidearum species complex</taxon>
    </lineage>
</organism>
<keyword evidence="3" id="KW-1185">Reference proteome</keyword>
<gene>
    <name evidence="2" type="ORF">CPLU01_12046</name>
</gene>
<dbReference type="InterPro" id="IPR010730">
    <property type="entry name" value="HET"/>
</dbReference>
<evidence type="ECO:0000313" key="2">
    <source>
        <dbReference type="EMBL" id="KAF6822364.1"/>
    </source>
</evidence>
<reference evidence="2" key="1">
    <citation type="journal article" date="2020" name="Phytopathology">
        <title>Genome Sequence Resources of Colletotrichum truncatum, C. plurivorum, C. musicola, and C. sojae: Four Species Pathogenic to Soybean (Glycine max).</title>
        <authorList>
            <person name="Rogerio F."/>
            <person name="Boufleur T.R."/>
            <person name="Ciampi-Guillardi M."/>
            <person name="Sukno S.A."/>
            <person name="Thon M.R."/>
            <person name="Massola Junior N.S."/>
            <person name="Baroncelli R."/>
        </authorList>
    </citation>
    <scope>NUCLEOTIDE SEQUENCE</scope>
    <source>
        <strain evidence="2">LFN00145</strain>
    </source>
</reference>
<accession>A0A8H6N6V1</accession>
<feature type="domain" description="Heterokaryon incompatibility" evidence="1">
    <location>
        <begin position="24"/>
        <end position="199"/>
    </location>
</feature>
<dbReference type="Proteomes" id="UP000654918">
    <property type="component" value="Unassembled WGS sequence"/>
</dbReference>
<evidence type="ECO:0000259" key="1">
    <source>
        <dbReference type="Pfam" id="PF06985"/>
    </source>
</evidence>
<comment type="caution">
    <text evidence="2">The sequence shown here is derived from an EMBL/GenBank/DDBJ whole genome shotgun (WGS) entry which is preliminary data.</text>
</comment>
<dbReference type="AlphaFoldDB" id="A0A8H6N6V1"/>
<name>A0A8H6N6V1_9PEZI</name>
<dbReference type="InterPro" id="IPR052895">
    <property type="entry name" value="HetReg/Transcr_Mod"/>
</dbReference>
<evidence type="ECO:0000313" key="3">
    <source>
        <dbReference type="Proteomes" id="UP000654918"/>
    </source>
</evidence>
<sequence>MLQDQQIRLLRLLPGAWLDELKAELALRAIRREQEPLVLWVDSVCINQSDATEKGHQVGLMHDIFGWATEVIAYLGDGLHRSRKEYDLRFEKLGYCPLVQLTGLREEDEKLLRNLWEPPSNYLPEHNEILCTYSLISALKHDWHIKDGHLQDQPEFWVAARRPDRPEFLVNSRRLEQIVERIRLLARSDWWNRMWIIQEACVARNLCLLYGRASIPFHVIPPAVSAVRRLSGLPQKSPSDLSLDWGLPGELERILLYLGDKADSIDALRLRRTHSHVYHVTTKSPLLWLLRNFRHRKASEPRDKIFALLRLAQDMTTHEKIFRHGHSAIEPDYDATVGESFSQVAHEMMRQTGLLWITTCDLLAKSRNNIPSWVPDWSSENPVPGFDSFRLRIQTEIYCKFNASRAVFLHGRAFLQRPEQHHRTLPTTNTSRAGWQAIHRLP</sequence>
<dbReference type="Pfam" id="PF06985">
    <property type="entry name" value="HET"/>
    <property type="match status" value="1"/>
</dbReference>
<dbReference type="PANTHER" id="PTHR24148">
    <property type="entry name" value="ANKYRIN REPEAT DOMAIN-CONTAINING PROTEIN 39 HOMOLOG-RELATED"/>
    <property type="match status" value="1"/>
</dbReference>
<proteinExistence type="predicted"/>
<protein>
    <submittedName>
        <fullName evidence="2">Heterokaryon incompatibility protein</fullName>
    </submittedName>
</protein>
<dbReference type="PANTHER" id="PTHR24148:SF64">
    <property type="entry name" value="HETEROKARYON INCOMPATIBILITY DOMAIN-CONTAINING PROTEIN"/>
    <property type="match status" value="1"/>
</dbReference>
<dbReference type="EMBL" id="WIGO01000238">
    <property type="protein sequence ID" value="KAF6822364.1"/>
    <property type="molecule type" value="Genomic_DNA"/>
</dbReference>